<evidence type="ECO:0000256" key="9">
    <source>
        <dbReference type="ARBA" id="ARBA00023136"/>
    </source>
</evidence>
<keyword evidence="8 10" id="KW-1133">Transmembrane helix</keyword>
<gene>
    <name evidence="14" type="ORF">BEN30_11580</name>
</gene>
<dbReference type="Pfam" id="PF08447">
    <property type="entry name" value="PAS_3"/>
    <property type="match status" value="1"/>
</dbReference>
<evidence type="ECO:0000256" key="1">
    <source>
        <dbReference type="ARBA" id="ARBA00004429"/>
    </source>
</evidence>
<feature type="domain" description="GGDEF" evidence="13">
    <location>
        <begin position="205"/>
        <end position="331"/>
    </location>
</feature>
<dbReference type="InterPro" id="IPR029787">
    <property type="entry name" value="Nucleotide_cyclase"/>
</dbReference>
<dbReference type="RefSeq" id="WP_069958232.1">
    <property type="nucleotide sequence ID" value="NZ_MCGG01000029.1"/>
</dbReference>
<dbReference type="SUPFAM" id="SSF55073">
    <property type="entry name" value="Nucleotide cyclase"/>
    <property type="match status" value="1"/>
</dbReference>
<evidence type="ECO:0000259" key="12">
    <source>
        <dbReference type="PROSITE" id="PS50113"/>
    </source>
</evidence>
<dbReference type="GO" id="GO:0005886">
    <property type="term" value="C:plasma membrane"/>
    <property type="evidence" value="ECO:0007669"/>
    <property type="project" value="UniProtKB-SubCell"/>
</dbReference>
<dbReference type="InterPro" id="IPR043128">
    <property type="entry name" value="Rev_trsase/Diguanyl_cyclase"/>
</dbReference>
<evidence type="ECO:0000256" key="8">
    <source>
        <dbReference type="ARBA" id="ARBA00022989"/>
    </source>
</evidence>
<keyword evidence="6" id="KW-0677">Repeat</keyword>
<evidence type="ECO:0000256" key="6">
    <source>
        <dbReference type="ARBA" id="ARBA00022737"/>
    </source>
</evidence>
<dbReference type="Gene3D" id="3.30.450.20">
    <property type="entry name" value="PAS domain"/>
    <property type="match status" value="1"/>
</dbReference>
<dbReference type="Gene3D" id="3.30.70.270">
    <property type="match status" value="1"/>
</dbReference>
<dbReference type="SMART" id="SM00267">
    <property type="entry name" value="GGDEF"/>
    <property type="match status" value="1"/>
</dbReference>
<keyword evidence="3" id="KW-0997">Cell inner membrane</keyword>
<dbReference type="GO" id="GO:0000166">
    <property type="term" value="F:nucleotide binding"/>
    <property type="evidence" value="ECO:0007669"/>
    <property type="project" value="UniProtKB-KW"/>
</dbReference>
<keyword evidence="5 10" id="KW-0812">Transmembrane</keyword>
<comment type="subcellular location">
    <subcellularLocation>
        <location evidence="1">Cell inner membrane</location>
        <topology evidence="1">Multi-pass membrane protein</topology>
    </subcellularLocation>
</comment>
<dbReference type="InterPro" id="IPR013655">
    <property type="entry name" value="PAS_fold_3"/>
</dbReference>
<dbReference type="InterPro" id="IPR000700">
    <property type="entry name" value="PAS-assoc_C"/>
</dbReference>
<feature type="transmembrane region" description="Helical" evidence="10">
    <location>
        <begin position="6"/>
        <end position="25"/>
    </location>
</feature>
<evidence type="ECO:0000256" key="4">
    <source>
        <dbReference type="ARBA" id="ARBA00022679"/>
    </source>
</evidence>
<evidence type="ECO:0000256" key="10">
    <source>
        <dbReference type="SAM" id="Phobius"/>
    </source>
</evidence>
<dbReference type="OrthoDB" id="9812260at2"/>
<dbReference type="NCBIfam" id="TIGR00229">
    <property type="entry name" value="sensory_box"/>
    <property type="match status" value="1"/>
</dbReference>
<keyword evidence="7" id="KW-0547">Nucleotide-binding</keyword>
<accession>A0A1E5Q722</accession>
<evidence type="ECO:0000256" key="7">
    <source>
        <dbReference type="ARBA" id="ARBA00022741"/>
    </source>
</evidence>
<evidence type="ECO:0000313" key="15">
    <source>
        <dbReference type="Proteomes" id="UP000095347"/>
    </source>
</evidence>
<evidence type="ECO:0000256" key="3">
    <source>
        <dbReference type="ARBA" id="ARBA00022519"/>
    </source>
</evidence>
<dbReference type="InterPro" id="IPR000160">
    <property type="entry name" value="GGDEF_dom"/>
</dbReference>
<dbReference type="InterPro" id="IPR000014">
    <property type="entry name" value="PAS"/>
</dbReference>
<name>A0A1E5Q722_9PROT</name>
<evidence type="ECO:0008006" key="16">
    <source>
        <dbReference type="Google" id="ProtNLM"/>
    </source>
</evidence>
<dbReference type="CDD" id="cd00130">
    <property type="entry name" value="PAS"/>
    <property type="match status" value="1"/>
</dbReference>
<keyword evidence="2" id="KW-1003">Cell membrane</keyword>
<evidence type="ECO:0000256" key="2">
    <source>
        <dbReference type="ARBA" id="ARBA00022475"/>
    </source>
</evidence>
<keyword evidence="9 10" id="KW-0472">Membrane</keyword>
<dbReference type="NCBIfam" id="TIGR00254">
    <property type="entry name" value="GGDEF"/>
    <property type="match status" value="1"/>
</dbReference>
<feature type="domain" description="PAS" evidence="11">
    <location>
        <begin position="70"/>
        <end position="118"/>
    </location>
</feature>
<sequence>MWPEIFWIFIGVFLGVVFTRGVAYVRANRLAAQGGTSADKDRHEEELERYRRSQVFANIGTWDWSIKPDILHWSDEIYRMFGYTPGEVTPSYQLFMQSVHKDDLQRVQAAEKACLEDKEPHDIEYRVVWPDGTVRWLRETGDVLFDAAGEAVQFTGVVRDVTTSKMKMDHIRHLAHFDGLTGLANREFFRAHLKEALDRADRHGSMVALVFMDLNKFKPINDTHGHAYGDQVLMAVSQNMKLAIRSVDQIARVGGDEFVATLEDIKSAEEALAVADKLRNLFSAPMIVGGRSVDLGISIGISLYPHDARDIEELIHIADMAMYREKQTRPR</sequence>
<comment type="caution">
    <text evidence="14">The sequence shown here is derived from an EMBL/GenBank/DDBJ whole genome shotgun (WGS) entry which is preliminary data.</text>
</comment>
<reference evidence="15" key="1">
    <citation type="submission" date="2016-07" db="EMBL/GenBank/DDBJ databases">
        <authorList>
            <person name="Florea S."/>
            <person name="Webb J.S."/>
            <person name="Jaromczyk J."/>
            <person name="Schardl C.L."/>
        </authorList>
    </citation>
    <scope>NUCLEOTIDE SEQUENCE [LARGE SCALE GENOMIC DNA]</scope>
    <source>
        <strain evidence="15">MV-1</strain>
    </source>
</reference>
<keyword evidence="4" id="KW-0808">Transferase</keyword>
<dbReference type="Gene3D" id="2.10.70.100">
    <property type="match status" value="1"/>
</dbReference>
<dbReference type="AlphaFoldDB" id="A0A1E5Q722"/>
<dbReference type="SMART" id="SM00086">
    <property type="entry name" value="PAC"/>
    <property type="match status" value="1"/>
</dbReference>
<proteinExistence type="predicted"/>
<protein>
    <recommendedName>
        <fullName evidence="16">Diguanylate cyclase</fullName>
    </recommendedName>
</protein>
<keyword evidence="15" id="KW-1185">Reference proteome</keyword>
<dbReference type="InterPro" id="IPR001610">
    <property type="entry name" value="PAC"/>
</dbReference>
<dbReference type="FunFam" id="2.10.70.100:FF:000001">
    <property type="entry name" value="Sensory transduction histidine kinase"/>
    <property type="match status" value="1"/>
</dbReference>
<evidence type="ECO:0000259" key="13">
    <source>
        <dbReference type="PROSITE" id="PS50887"/>
    </source>
</evidence>
<dbReference type="PROSITE" id="PS50113">
    <property type="entry name" value="PAC"/>
    <property type="match status" value="1"/>
</dbReference>
<dbReference type="SUPFAM" id="SSF55785">
    <property type="entry name" value="PYP-like sensor domain (PAS domain)"/>
    <property type="match status" value="1"/>
</dbReference>
<dbReference type="Pfam" id="PF00990">
    <property type="entry name" value="GGDEF"/>
    <property type="match status" value="1"/>
</dbReference>
<dbReference type="GO" id="GO:0016740">
    <property type="term" value="F:transferase activity"/>
    <property type="evidence" value="ECO:0007669"/>
    <property type="project" value="UniProtKB-KW"/>
</dbReference>
<organism evidence="14 15">
    <name type="scientific">Magnetovibrio blakemorei</name>
    <dbReference type="NCBI Taxonomy" id="28181"/>
    <lineage>
        <taxon>Bacteria</taxon>
        <taxon>Pseudomonadati</taxon>
        <taxon>Pseudomonadota</taxon>
        <taxon>Alphaproteobacteria</taxon>
        <taxon>Rhodospirillales</taxon>
        <taxon>Magnetovibrionaceae</taxon>
        <taxon>Magnetovibrio</taxon>
    </lineage>
</organism>
<evidence type="ECO:0000313" key="14">
    <source>
        <dbReference type="EMBL" id="OEJ66712.1"/>
    </source>
</evidence>
<dbReference type="PANTHER" id="PTHR46663:SF3">
    <property type="entry name" value="SLL0267 PROTEIN"/>
    <property type="match status" value="1"/>
</dbReference>
<dbReference type="PROSITE" id="PS50887">
    <property type="entry name" value="GGDEF"/>
    <property type="match status" value="1"/>
</dbReference>
<dbReference type="STRING" id="28181.BEN30_11580"/>
<feature type="domain" description="PAC" evidence="12">
    <location>
        <begin position="121"/>
        <end position="173"/>
    </location>
</feature>
<dbReference type="PANTHER" id="PTHR46663">
    <property type="entry name" value="DIGUANYLATE CYCLASE DGCT-RELATED"/>
    <property type="match status" value="1"/>
</dbReference>
<dbReference type="CDD" id="cd01949">
    <property type="entry name" value="GGDEF"/>
    <property type="match status" value="1"/>
</dbReference>
<dbReference type="EMBL" id="MCGG01000029">
    <property type="protein sequence ID" value="OEJ66712.1"/>
    <property type="molecule type" value="Genomic_DNA"/>
</dbReference>
<dbReference type="Proteomes" id="UP000095347">
    <property type="component" value="Unassembled WGS sequence"/>
</dbReference>
<dbReference type="PROSITE" id="PS50112">
    <property type="entry name" value="PAS"/>
    <property type="match status" value="1"/>
</dbReference>
<evidence type="ECO:0000256" key="5">
    <source>
        <dbReference type="ARBA" id="ARBA00022692"/>
    </source>
</evidence>
<evidence type="ECO:0000259" key="11">
    <source>
        <dbReference type="PROSITE" id="PS50112"/>
    </source>
</evidence>
<dbReference type="InterPro" id="IPR035965">
    <property type="entry name" value="PAS-like_dom_sf"/>
</dbReference>
<dbReference type="InterPro" id="IPR052163">
    <property type="entry name" value="DGC-Regulatory_Protein"/>
</dbReference>